<feature type="transmembrane region" description="Helical" evidence="7">
    <location>
        <begin position="75"/>
        <end position="94"/>
    </location>
</feature>
<dbReference type="STRING" id="1033731.SAMN05444145_109132"/>
<feature type="transmembrane region" description="Helical" evidence="7">
    <location>
        <begin position="282"/>
        <end position="300"/>
    </location>
</feature>
<evidence type="ECO:0000256" key="6">
    <source>
        <dbReference type="ARBA" id="ARBA00023136"/>
    </source>
</evidence>
<feature type="transmembrane region" description="Helical" evidence="7">
    <location>
        <begin position="346"/>
        <end position="366"/>
    </location>
</feature>
<keyword evidence="6 7" id="KW-0472">Membrane</keyword>
<dbReference type="AlphaFoldDB" id="A0A1H4F9M2"/>
<protein>
    <submittedName>
        <fullName evidence="8">MFS transporter, DHA3 family, macrolide efflux protein</fullName>
    </submittedName>
</protein>
<dbReference type="Pfam" id="PF07690">
    <property type="entry name" value="MFS_1"/>
    <property type="match status" value="1"/>
</dbReference>
<dbReference type="InterPro" id="IPR011701">
    <property type="entry name" value="MFS"/>
</dbReference>
<evidence type="ECO:0000256" key="5">
    <source>
        <dbReference type="ARBA" id="ARBA00022989"/>
    </source>
</evidence>
<dbReference type="PANTHER" id="PTHR23513">
    <property type="entry name" value="INTEGRAL MEMBRANE EFFLUX PROTEIN-RELATED"/>
    <property type="match status" value="1"/>
</dbReference>
<dbReference type="Gene3D" id="1.20.1250.20">
    <property type="entry name" value="MFS general substrate transporter like domains"/>
    <property type="match status" value="1"/>
</dbReference>
<name>A0A1H4F9M2_9BACT</name>
<feature type="transmembrane region" description="Helical" evidence="7">
    <location>
        <begin position="251"/>
        <end position="270"/>
    </location>
</feature>
<gene>
    <name evidence="8" type="ORF">SAMN05444145_109132</name>
</gene>
<reference evidence="8 9" key="1">
    <citation type="submission" date="2016-10" db="EMBL/GenBank/DDBJ databases">
        <authorList>
            <person name="de Groot N.N."/>
        </authorList>
    </citation>
    <scope>NUCLEOTIDE SEQUENCE [LARGE SCALE GENOMIC DNA]</scope>
    <source>
        <strain evidence="8 9">DSM 25383</strain>
    </source>
</reference>
<dbReference type="GO" id="GO:0022857">
    <property type="term" value="F:transmembrane transporter activity"/>
    <property type="evidence" value="ECO:0007669"/>
    <property type="project" value="InterPro"/>
</dbReference>
<feature type="transmembrane region" description="Helical" evidence="7">
    <location>
        <begin position="167"/>
        <end position="187"/>
    </location>
</feature>
<keyword evidence="9" id="KW-1185">Reference proteome</keyword>
<dbReference type="Proteomes" id="UP000183253">
    <property type="component" value="Unassembled WGS sequence"/>
</dbReference>
<dbReference type="GO" id="GO:0005886">
    <property type="term" value="C:plasma membrane"/>
    <property type="evidence" value="ECO:0007669"/>
    <property type="project" value="UniProtKB-SubCell"/>
</dbReference>
<feature type="transmembrane region" description="Helical" evidence="7">
    <location>
        <begin position="372"/>
        <end position="392"/>
    </location>
</feature>
<dbReference type="PANTHER" id="PTHR23513:SF9">
    <property type="entry name" value="ENTEROBACTIN EXPORTER ENTS"/>
    <property type="match status" value="1"/>
</dbReference>
<evidence type="ECO:0000256" key="4">
    <source>
        <dbReference type="ARBA" id="ARBA00022692"/>
    </source>
</evidence>
<sequence length="402" mass="43062">METWKKTFAIIWSGQLASILSSEVVAYSIIFWMSLETGSAEVLAIAAIASILPQSLLGLFVGVYVDRWDRKRTMILADSFIALCTLALAILFRAGVAEMWHIYILLACRSAGSAFHMPAMQASVPLLAPQSQLTRIAGINQIIASLSSIAGPALGALLINLTSIGNILLLDVAGAAIACTSLLFVRIPNPARDTTRKPGLWREFREGFSAMHAIPGMGWFFTLSIVVWFFIMPVGVMFPLMTLQHFGGGTYEMSLIEIVWGGGALLGGAVMGARTYQVSRIVLVNLMYLVVGLSFALSGLLSPSGFLWFALFTATAGISSSVFNASFVSVIQTRIEAGVLGRVMSLYRSFGLLPAALGLLGTGFLAENIGLSTTFIIAGTVIVLVGITGFFIPSVMRLDRKT</sequence>
<keyword evidence="2" id="KW-0813">Transport</keyword>
<keyword evidence="3" id="KW-1003">Cell membrane</keyword>
<dbReference type="InterPro" id="IPR036259">
    <property type="entry name" value="MFS_trans_sf"/>
</dbReference>
<feature type="transmembrane region" description="Helical" evidence="7">
    <location>
        <begin position="306"/>
        <end position="325"/>
    </location>
</feature>
<evidence type="ECO:0000256" key="3">
    <source>
        <dbReference type="ARBA" id="ARBA00022475"/>
    </source>
</evidence>
<dbReference type="CDD" id="cd06173">
    <property type="entry name" value="MFS_MefA_like"/>
    <property type="match status" value="1"/>
</dbReference>
<dbReference type="RefSeq" id="WP_010265675.1">
    <property type="nucleotide sequence ID" value="NZ_CAEG01000017.1"/>
</dbReference>
<proteinExistence type="predicted"/>
<keyword evidence="4 7" id="KW-0812">Transmembrane</keyword>
<evidence type="ECO:0000256" key="7">
    <source>
        <dbReference type="SAM" id="Phobius"/>
    </source>
</evidence>
<comment type="subcellular location">
    <subcellularLocation>
        <location evidence="1">Cell membrane</location>
        <topology evidence="1">Multi-pass membrane protein</topology>
    </subcellularLocation>
</comment>
<organism evidence="8 9">
    <name type="scientific">Alistipes timonensis JC136</name>
    <dbReference type="NCBI Taxonomy" id="1033731"/>
    <lineage>
        <taxon>Bacteria</taxon>
        <taxon>Pseudomonadati</taxon>
        <taxon>Bacteroidota</taxon>
        <taxon>Bacteroidia</taxon>
        <taxon>Bacteroidales</taxon>
        <taxon>Rikenellaceae</taxon>
        <taxon>Alistipes</taxon>
    </lineage>
</organism>
<evidence type="ECO:0000256" key="1">
    <source>
        <dbReference type="ARBA" id="ARBA00004651"/>
    </source>
</evidence>
<feature type="transmembrane region" description="Helical" evidence="7">
    <location>
        <begin position="208"/>
        <end position="231"/>
    </location>
</feature>
<accession>A0A1H4F9M2</accession>
<dbReference type="SUPFAM" id="SSF103473">
    <property type="entry name" value="MFS general substrate transporter"/>
    <property type="match status" value="1"/>
</dbReference>
<evidence type="ECO:0000313" key="9">
    <source>
        <dbReference type="Proteomes" id="UP000183253"/>
    </source>
</evidence>
<evidence type="ECO:0000313" key="8">
    <source>
        <dbReference type="EMBL" id="SEA94043.1"/>
    </source>
</evidence>
<evidence type="ECO:0000256" key="2">
    <source>
        <dbReference type="ARBA" id="ARBA00022448"/>
    </source>
</evidence>
<dbReference type="OrthoDB" id="9775268at2"/>
<keyword evidence="5 7" id="KW-1133">Transmembrane helix</keyword>
<dbReference type="EMBL" id="FNRI01000009">
    <property type="protein sequence ID" value="SEA94043.1"/>
    <property type="molecule type" value="Genomic_DNA"/>
</dbReference>
<feature type="transmembrane region" description="Helical" evidence="7">
    <location>
        <begin position="42"/>
        <end position="63"/>
    </location>
</feature>